<gene>
    <name evidence="5" type="ORF">H8R02_27435</name>
</gene>
<proteinExistence type="predicted"/>
<feature type="modified residue" description="4-aspartylphosphate" evidence="3">
    <location>
        <position position="57"/>
    </location>
</feature>
<accession>A0A923MD83</accession>
<evidence type="ECO:0000256" key="2">
    <source>
        <dbReference type="ARBA" id="ARBA00023012"/>
    </source>
</evidence>
<sequence>MMAANPFVILYVEDDALVRETFAELLAAAGRQVVCVADGAGAREALREQKVNLLMTDIELPDGSGLDLAREALRHDPALPVIVCSGHDSSQAATSLGPTAHPLRKPFDLDELEALVDRLAIRPPA</sequence>
<evidence type="ECO:0000313" key="5">
    <source>
        <dbReference type="EMBL" id="MBC5768228.1"/>
    </source>
</evidence>
<dbReference type="InterPro" id="IPR011006">
    <property type="entry name" value="CheY-like_superfamily"/>
</dbReference>
<feature type="domain" description="Response regulatory" evidence="4">
    <location>
        <begin position="8"/>
        <end position="120"/>
    </location>
</feature>
<dbReference type="AlphaFoldDB" id="A0A923MD83"/>
<dbReference type="InterPro" id="IPR001789">
    <property type="entry name" value="Sig_transdc_resp-reg_receiver"/>
</dbReference>
<comment type="caution">
    <text evidence="5">The sequence shown here is derived from an EMBL/GenBank/DDBJ whole genome shotgun (WGS) entry which is preliminary data.</text>
</comment>
<dbReference type="RefSeq" id="WP_187084767.1">
    <property type="nucleotide sequence ID" value="NZ_JACORU010000015.1"/>
</dbReference>
<dbReference type="GO" id="GO:0000160">
    <property type="term" value="P:phosphorelay signal transduction system"/>
    <property type="evidence" value="ECO:0007669"/>
    <property type="project" value="UniProtKB-KW"/>
</dbReference>
<dbReference type="PROSITE" id="PS50110">
    <property type="entry name" value="RESPONSE_REGULATORY"/>
    <property type="match status" value="1"/>
</dbReference>
<dbReference type="Pfam" id="PF00072">
    <property type="entry name" value="Response_reg"/>
    <property type="match status" value="1"/>
</dbReference>
<reference evidence="5" key="1">
    <citation type="submission" date="2020-08" db="EMBL/GenBank/DDBJ databases">
        <title>Ramlibacter sp. GTP1 16S ribosomal RNA gene genome sequencing and assembly.</title>
        <authorList>
            <person name="Kang M."/>
        </authorList>
    </citation>
    <scope>NUCLEOTIDE SEQUENCE</scope>
    <source>
        <strain evidence="5">GTP1</strain>
    </source>
</reference>
<dbReference type="CDD" id="cd00156">
    <property type="entry name" value="REC"/>
    <property type="match status" value="1"/>
</dbReference>
<dbReference type="EMBL" id="JACORU010000015">
    <property type="protein sequence ID" value="MBC5768228.1"/>
    <property type="molecule type" value="Genomic_DNA"/>
</dbReference>
<organism evidence="5 6">
    <name type="scientific">Ramlibacter albus</name>
    <dbReference type="NCBI Taxonomy" id="2079448"/>
    <lineage>
        <taxon>Bacteria</taxon>
        <taxon>Pseudomonadati</taxon>
        <taxon>Pseudomonadota</taxon>
        <taxon>Betaproteobacteria</taxon>
        <taxon>Burkholderiales</taxon>
        <taxon>Comamonadaceae</taxon>
        <taxon>Ramlibacter</taxon>
    </lineage>
</organism>
<keyword evidence="1 3" id="KW-0597">Phosphoprotein</keyword>
<dbReference type="SMART" id="SM00448">
    <property type="entry name" value="REC"/>
    <property type="match status" value="1"/>
</dbReference>
<evidence type="ECO:0000256" key="3">
    <source>
        <dbReference type="PROSITE-ProRule" id="PRU00169"/>
    </source>
</evidence>
<dbReference type="Gene3D" id="3.40.50.2300">
    <property type="match status" value="1"/>
</dbReference>
<evidence type="ECO:0000259" key="4">
    <source>
        <dbReference type="PROSITE" id="PS50110"/>
    </source>
</evidence>
<keyword evidence="2" id="KW-0902">Two-component regulatory system</keyword>
<dbReference type="PANTHER" id="PTHR44591:SF14">
    <property type="entry name" value="PROTEIN PILG"/>
    <property type="match status" value="1"/>
</dbReference>
<evidence type="ECO:0000313" key="6">
    <source>
        <dbReference type="Proteomes" id="UP000596827"/>
    </source>
</evidence>
<dbReference type="InterPro" id="IPR050595">
    <property type="entry name" value="Bact_response_regulator"/>
</dbReference>
<dbReference type="Proteomes" id="UP000596827">
    <property type="component" value="Unassembled WGS sequence"/>
</dbReference>
<dbReference type="SUPFAM" id="SSF52172">
    <property type="entry name" value="CheY-like"/>
    <property type="match status" value="1"/>
</dbReference>
<protein>
    <submittedName>
        <fullName evidence="5">Response regulator</fullName>
    </submittedName>
</protein>
<name>A0A923MD83_9BURK</name>
<dbReference type="PANTHER" id="PTHR44591">
    <property type="entry name" value="STRESS RESPONSE REGULATOR PROTEIN 1"/>
    <property type="match status" value="1"/>
</dbReference>
<evidence type="ECO:0000256" key="1">
    <source>
        <dbReference type="ARBA" id="ARBA00022553"/>
    </source>
</evidence>
<keyword evidence="6" id="KW-1185">Reference proteome</keyword>